<reference evidence="3" key="1">
    <citation type="submission" date="2020-07" db="EMBL/GenBank/DDBJ databases">
        <authorList>
            <person name="Pettersson B.M.F."/>
            <person name="Behra P.R.K."/>
            <person name="Ramesh M."/>
            <person name="Das S."/>
            <person name="Dasgupta S."/>
            <person name="Kirsebom L.A."/>
        </authorList>
    </citation>
    <scope>NUCLEOTIDE SEQUENCE</scope>
    <source>
        <strain evidence="3">DSM 44838</strain>
    </source>
</reference>
<accession>A0A9X3C5I1</accession>
<feature type="signal peptide" evidence="1">
    <location>
        <begin position="1"/>
        <end position="30"/>
    </location>
</feature>
<protein>
    <submittedName>
        <fullName evidence="3">Beta-lactamase family protein</fullName>
    </submittedName>
</protein>
<organism evidence="3 4">
    <name type="scientific">Mycobacterium yunnanensis</name>
    <dbReference type="NCBI Taxonomy" id="368477"/>
    <lineage>
        <taxon>Bacteria</taxon>
        <taxon>Bacillati</taxon>
        <taxon>Actinomycetota</taxon>
        <taxon>Actinomycetes</taxon>
        <taxon>Mycobacteriales</taxon>
        <taxon>Mycobacteriaceae</taxon>
        <taxon>Mycobacterium</taxon>
    </lineage>
</organism>
<keyword evidence="4" id="KW-1185">Reference proteome</keyword>
<proteinExistence type="predicted"/>
<evidence type="ECO:0000313" key="4">
    <source>
        <dbReference type="Proteomes" id="UP001141629"/>
    </source>
</evidence>
<sequence length="431" mass="44345">MSATSPSRAVAAMVSCLVVAAALFAPTARAAGPAQACRPGAASTDVFSRVGEQLADYLNAHNGSNGWLSAIAVAVVTPTGTQIVNCGVTTRGGTAAVDSATRYELGSETKVFTATALAQLVERHVVALDDPLSRYFTGTLPAAGCPSAHGAEITLRMLATHDAGLPRDPKNATWGLRNPMGRAGYTRADLDASFVRGFASPCAALQTPPGTAYSYSNWGFALLGTALTDAYFRSTHPGQAVPNVPAYGDMIQQLVTGPLRLPSTALELDGQPATTSQPSCPDDVATPCFWNNTNAYAGGGGLVSTIADMAAFVEANLSASAGGPLAPGLALTRQPAGYGPACLHAPSSPTCQGLAWAIWPPGPQRPSPAFRTWEKDGGTWGSASNTWFMPDACWGMTVLTNSSSSTPVLLGPAGFVSELLRSVGPSRSLCR</sequence>
<dbReference type="PANTHER" id="PTHR46825:SF9">
    <property type="entry name" value="BETA-LACTAMASE-RELATED DOMAIN-CONTAINING PROTEIN"/>
    <property type="match status" value="1"/>
</dbReference>
<dbReference type="Proteomes" id="UP001141629">
    <property type="component" value="Unassembled WGS sequence"/>
</dbReference>
<evidence type="ECO:0000259" key="2">
    <source>
        <dbReference type="Pfam" id="PF00144"/>
    </source>
</evidence>
<feature type="chain" id="PRO_5040749973" evidence="1">
    <location>
        <begin position="31"/>
        <end position="431"/>
    </location>
</feature>
<dbReference type="InterPro" id="IPR012338">
    <property type="entry name" value="Beta-lactam/transpept-like"/>
</dbReference>
<evidence type="ECO:0000313" key="3">
    <source>
        <dbReference type="EMBL" id="MCV7424522.1"/>
    </source>
</evidence>
<keyword evidence="1" id="KW-0732">Signal</keyword>
<dbReference type="SUPFAM" id="SSF56601">
    <property type="entry name" value="beta-lactamase/transpeptidase-like"/>
    <property type="match status" value="1"/>
</dbReference>
<dbReference type="InterPro" id="IPR001466">
    <property type="entry name" value="Beta-lactam-related"/>
</dbReference>
<comment type="caution">
    <text evidence="3">The sequence shown here is derived from an EMBL/GenBank/DDBJ whole genome shotgun (WGS) entry which is preliminary data.</text>
</comment>
<evidence type="ECO:0000256" key="1">
    <source>
        <dbReference type="SAM" id="SignalP"/>
    </source>
</evidence>
<dbReference type="Pfam" id="PF00144">
    <property type="entry name" value="Beta-lactamase"/>
    <property type="match status" value="1"/>
</dbReference>
<dbReference type="PANTHER" id="PTHR46825">
    <property type="entry name" value="D-ALANYL-D-ALANINE-CARBOXYPEPTIDASE/ENDOPEPTIDASE AMPH"/>
    <property type="match status" value="1"/>
</dbReference>
<feature type="domain" description="Beta-lactamase-related" evidence="2">
    <location>
        <begin position="72"/>
        <end position="406"/>
    </location>
</feature>
<dbReference type="InterPro" id="IPR050491">
    <property type="entry name" value="AmpC-like"/>
</dbReference>
<dbReference type="Gene3D" id="3.40.710.10">
    <property type="entry name" value="DD-peptidase/beta-lactamase superfamily"/>
    <property type="match status" value="1"/>
</dbReference>
<name>A0A9X3C5I1_9MYCO</name>
<dbReference type="AlphaFoldDB" id="A0A9X3C5I1"/>
<gene>
    <name evidence="3" type="ORF">H7K45_28660</name>
</gene>
<dbReference type="RefSeq" id="WP_263999589.1">
    <property type="nucleotide sequence ID" value="NZ_JACKVK010000015.1"/>
</dbReference>
<dbReference type="EMBL" id="JACKVK010000015">
    <property type="protein sequence ID" value="MCV7424522.1"/>
    <property type="molecule type" value="Genomic_DNA"/>
</dbReference>
<reference evidence="3" key="2">
    <citation type="journal article" date="2022" name="BMC Genomics">
        <title>Comparative genome analysis of mycobacteria focusing on tRNA and non-coding RNA.</title>
        <authorList>
            <person name="Behra P.R.K."/>
            <person name="Pettersson B.M.F."/>
            <person name="Ramesh M."/>
            <person name="Das S."/>
            <person name="Dasgupta S."/>
            <person name="Kirsebom L.A."/>
        </authorList>
    </citation>
    <scope>NUCLEOTIDE SEQUENCE</scope>
    <source>
        <strain evidence="3">DSM 44838</strain>
    </source>
</reference>